<comment type="caution">
    <text evidence="7">The sequence shown here is derived from an EMBL/GenBank/DDBJ whole genome shotgun (WGS) entry which is preliminary data.</text>
</comment>
<evidence type="ECO:0000256" key="4">
    <source>
        <dbReference type="PROSITE-ProRule" id="PRU00433"/>
    </source>
</evidence>
<dbReference type="GO" id="GO:0009055">
    <property type="term" value="F:electron transfer activity"/>
    <property type="evidence" value="ECO:0007669"/>
    <property type="project" value="InterPro"/>
</dbReference>
<dbReference type="PANTHER" id="PTHR35008">
    <property type="entry name" value="BLL4482 PROTEIN-RELATED"/>
    <property type="match status" value="1"/>
</dbReference>
<feature type="domain" description="Cytochrome c" evidence="6">
    <location>
        <begin position="20"/>
        <end position="114"/>
    </location>
</feature>
<reference evidence="7" key="1">
    <citation type="submission" date="2022-09" db="EMBL/GenBank/DDBJ databases">
        <title>Intensive care unit water sources are persistently colonized with multi-drug resistant bacteria and are the site of extensive horizontal gene transfer of antibiotic resistance genes.</title>
        <authorList>
            <person name="Diorio-Toth L."/>
        </authorList>
    </citation>
    <scope>NUCLEOTIDE SEQUENCE</scope>
    <source>
        <strain evidence="7">GD04000</strain>
    </source>
</reference>
<accession>A0AB35L2U3</accession>
<evidence type="ECO:0000259" key="6">
    <source>
        <dbReference type="PROSITE" id="PS51007"/>
    </source>
</evidence>
<evidence type="ECO:0000313" key="7">
    <source>
        <dbReference type="EMBL" id="MDH0567839.1"/>
    </source>
</evidence>
<dbReference type="InterPro" id="IPR051459">
    <property type="entry name" value="Cytochrome_c-type_DH"/>
</dbReference>
<proteinExistence type="predicted"/>
<sequence length="146" mass="15098">MRSTTFHGGALCALLLALAGPTQAGQALFQQHCSSCHGGDAEGIPGLAPPLRHAQLWQGLGEDAGRYITGVMAGGMSGQLSAQGQLYIGLVMPPQSHLPSAELAAVADYLLQLNGLQQSVSPADVESARNQPPSHAALRALRPKNL</sequence>
<evidence type="ECO:0000256" key="1">
    <source>
        <dbReference type="ARBA" id="ARBA00022617"/>
    </source>
</evidence>
<dbReference type="InterPro" id="IPR036909">
    <property type="entry name" value="Cyt_c-like_dom_sf"/>
</dbReference>
<gene>
    <name evidence="7" type="ORF">N7671_11465</name>
</gene>
<dbReference type="RefSeq" id="WP_050465445.1">
    <property type="nucleotide sequence ID" value="NZ_CAURUH010000137.1"/>
</dbReference>
<dbReference type="Gene3D" id="1.10.760.10">
    <property type="entry name" value="Cytochrome c-like domain"/>
    <property type="match status" value="1"/>
</dbReference>
<keyword evidence="3 4" id="KW-0408">Iron</keyword>
<dbReference type="EMBL" id="JAOEET010000025">
    <property type="protein sequence ID" value="MDH0567839.1"/>
    <property type="molecule type" value="Genomic_DNA"/>
</dbReference>
<name>A0AB35L2U3_ECTOL</name>
<dbReference type="SUPFAM" id="SSF46626">
    <property type="entry name" value="Cytochrome c"/>
    <property type="match status" value="1"/>
</dbReference>
<dbReference type="Proteomes" id="UP001159292">
    <property type="component" value="Unassembled WGS sequence"/>
</dbReference>
<dbReference type="PROSITE" id="PS51007">
    <property type="entry name" value="CYTC"/>
    <property type="match status" value="1"/>
</dbReference>
<dbReference type="GO" id="GO:0046872">
    <property type="term" value="F:metal ion binding"/>
    <property type="evidence" value="ECO:0007669"/>
    <property type="project" value="UniProtKB-KW"/>
</dbReference>
<keyword evidence="5" id="KW-0732">Signal</keyword>
<evidence type="ECO:0000313" key="8">
    <source>
        <dbReference type="Proteomes" id="UP001159292"/>
    </source>
</evidence>
<evidence type="ECO:0000256" key="2">
    <source>
        <dbReference type="ARBA" id="ARBA00022723"/>
    </source>
</evidence>
<protein>
    <submittedName>
        <fullName evidence="7">Cytochrome c</fullName>
    </submittedName>
</protein>
<organism evidence="7 8">
    <name type="scientific">Ectopseudomonas oleovorans</name>
    <name type="common">Pseudomonas oleovorans</name>
    <dbReference type="NCBI Taxonomy" id="301"/>
    <lineage>
        <taxon>Bacteria</taxon>
        <taxon>Pseudomonadati</taxon>
        <taxon>Pseudomonadota</taxon>
        <taxon>Gammaproteobacteria</taxon>
        <taxon>Pseudomonadales</taxon>
        <taxon>Pseudomonadaceae</taxon>
        <taxon>Ectopseudomonas</taxon>
    </lineage>
</organism>
<dbReference type="Pfam" id="PF00034">
    <property type="entry name" value="Cytochrom_C"/>
    <property type="match status" value="1"/>
</dbReference>
<dbReference type="AlphaFoldDB" id="A0AB35L2U3"/>
<keyword evidence="2 4" id="KW-0479">Metal-binding</keyword>
<dbReference type="InterPro" id="IPR009056">
    <property type="entry name" value="Cyt_c-like_dom"/>
</dbReference>
<keyword evidence="1 4" id="KW-0349">Heme</keyword>
<feature type="chain" id="PRO_5044228063" evidence="5">
    <location>
        <begin position="25"/>
        <end position="146"/>
    </location>
</feature>
<feature type="signal peptide" evidence="5">
    <location>
        <begin position="1"/>
        <end position="24"/>
    </location>
</feature>
<evidence type="ECO:0000256" key="3">
    <source>
        <dbReference type="ARBA" id="ARBA00023004"/>
    </source>
</evidence>
<evidence type="ECO:0000256" key="5">
    <source>
        <dbReference type="SAM" id="SignalP"/>
    </source>
</evidence>
<dbReference type="PANTHER" id="PTHR35008:SF8">
    <property type="entry name" value="ALCOHOL DEHYDROGENASE CYTOCHROME C SUBUNIT"/>
    <property type="match status" value="1"/>
</dbReference>
<dbReference type="GO" id="GO:0020037">
    <property type="term" value="F:heme binding"/>
    <property type="evidence" value="ECO:0007669"/>
    <property type="project" value="InterPro"/>
</dbReference>